<evidence type="ECO:0000313" key="2">
    <source>
        <dbReference type="Proteomes" id="UP000308600"/>
    </source>
</evidence>
<organism evidence="1 2">
    <name type="scientific">Pluteus cervinus</name>
    <dbReference type="NCBI Taxonomy" id="181527"/>
    <lineage>
        <taxon>Eukaryota</taxon>
        <taxon>Fungi</taxon>
        <taxon>Dikarya</taxon>
        <taxon>Basidiomycota</taxon>
        <taxon>Agaricomycotina</taxon>
        <taxon>Agaricomycetes</taxon>
        <taxon>Agaricomycetidae</taxon>
        <taxon>Agaricales</taxon>
        <taxon>Pluteineae</taxon>
        <taxon>Pluteaceae</taxon>
        <taxon>Pluteus</taxon>
    </lineage>
</organism>
<protein>
    <submittedName>
        <fullName evidence="1">Uncharacterized protein</fullName>
    </submittedName>
</protein>
<gene>
    <name evidence="1" type="ORF">BDN72DRAFT_799959</name>
</gene>
<evidence type="ECO:0000313" key="1">
    <source>
        <dbReference type="EMBL" id="TFK66478.1"/>
    </source>
</evidence>
<dbReference type="EMBL" id="ML208404">
    <property type="protein sequence ID" value="TFK66478.1"/>
    <property type="molecule type" value="Genomic_DNA"/>
</dbReference>
<reference evidence="1 2" key="1">
    <citation type="journal article" date="2019" name="Nat. Ecol. Evol.">
        <title>Megaphylogeny resolves global patterns of mushroom evolution.</title>
        <authorList>
            <person name="Varga T."/>
            <person name="Krizsan K."/>
            <person name="Foldi C."/>
            <person name="Dima B."/>
            <person name="Sanchez-Garcia M."/>
            <person name="Sanchez-Ramirez S."/>
            <person name="Szollosi G.J."/>
            <person name="Szarkandi J.G."/>
            <person name="Papp V."/>
            <person name="Albert L."/>
            <person name="Andreopoulos W."/>
            <person name="Angelini C."/>
            <person name="Antonin V."/>
            <person name="Barry K.W."/>
            <person name="Bougher N.L."/>
            <person name="Buchanan P."/>
            <person name="Buyck B."/>
            <person name="Bense V."/>
            <person name="Catcheside P."/>
            <person name="Chovatia M."/>
            <person name="Cooper J."/>
            <person name="Damon W."/>
            <person name="Desjardin D."/>
            <person name="Finy P."/>
            <person name="Geml J."/>
            <person name="Haridas S."/>
            <person name="Hughes K."/>
            <person name="Justo A."/>
            <person name="Karasinski D."/>
            <person name="Kautmanova I."/>
            <person name="Kiss B."/>
            <person name="Kocsube S."/>
            <person name="Kotiranta H."/>
            <person name="LaButti K.M."/>
            <person name="Lechner B.E."/>
            <person name="Liimatainen K."/>
            <person name="Lipzen A."/>
            <person name="Lukacs Z."/>
            <person name="Mihaltcheva S."/>
            <person name="Morgado L.N."/>
            <person name="Niskanen T."/>
            <person name="Noordeloos M.E."/>
            <person name="Ohm R.A."/>
            <person name="Ortiz-Santana B."/>
            <person name="Ovrebo C."/>
            <person name="Racz N."/>
            <person name="Riley R."/>
            <person name="Savchenko A."/>
            <person name="Shiryaev A."/>
            <person name="Soop K."/>
            <person name="Spirin V."/>
            <person name="Szebenyi C."/>
            <person name="Tomsovsky M."/>
            <person name="Tulloss R.E."/>
            <person name="Uehling J."/>
            <person name="Grigoriev I.V."/>
            <person name="Vagvolgyi C."/>
            <person name="Papp T."/>
            <person name="Martin F.M."/>
            <person name="Miettinen O."/>
            <person name="Hibbett D.S."/>
            <person name="Nagy L.G."/>
        </authorList>
    </citation>
    <scope>NUCLEOTIDE SEQUENCE [LARGE SCALE GENOMIC DNA]</scope>
    <source>
        <strain evidence="1 2">NL-1719</strain>
    </source>
</reference>
<proteinExistence type="predicted"/>
<accession>A0ACD3AL93</accession>
<name>A0ACD3AL93_9AGAR</name>
<dbReference type="Proteomes" id="UP000308600">
    <property type="component" value="Unassembled WGS sequence"/>
</dbReference>
<keyword evidence="2" id="KW-1185">Reference proteome</keyword>
<sequence length="962" mass="101410">MFKSAATKLAHNSTIPALGLGSQDLRPLQDLIAAEKVVLITLQRLSTEFTKASEALRIWGLGEGDDLGDTLSASCTLLNQFAGALAQYAGHGHTMRDQLKGIRTREEELDDLKRRRRAVVAKADSADKKLAKMSPEHKNLAMQTDLLNKLRDEIRSYDAQIMQDEAALGDYKRTMTRSWVGLKFGGLLECCEKGTIVGEYGKLVMAAIPDDTTQPGLPRSTYYGQNQTQALVAEASRCISEVALSAVPNPSQHPPRLSEDTSAYAQTSQGNGEVTSSVWGRGGLSESDPPNYLPAPQGLGGSLFDSPGSQPGPFRGGIPQAAPNSFAPPEAQRPNDFNSPRSTDDFGVLSSPPTGPGGGRFATFPVKSRPAGFSVSSAGTGYSLRDDPPALRTSHELDQSFTSSIAEALGTPQEPTFGSSPPLSQSPPFPQPMVMPVPSQDEPVGMGRSSDEYRAQWDEPRSDLPPVEEDDRDAVLAYMTGAEAEEQDDNASQTAGSKRVRFGDVSDIEDDAERHEPRHHNLSPPMLHSELAGSKESLTSSSVNGSKRVPPPTFDPAAEERAKNLAAAEAISRELDALKQIPPSPGASGYGSFLETSAPTPRATAFGNGYGNNEAPQLSPHTSQFNQDRRQNYDYQYAQHSPHSPTAPQPSSPHSPPLTPAQAYARENYPAPINTRASYSQEGDAVVSRSPTSPLSQRSNALPPSSEVPQIQRQPPSPISSSYTPNSNGNGTPYQTPYQTPPESFSGALPSYNKPVGSPPMYNKSPTSPPVQPGQKTISAAAFKRPAARVGAPLPSSPYGNRRPGSSGTGASGSPQAPTITVGSGGSPLSSSSLLPGSSPLAQRERTNSGANSMSGSPGLGPSGERPFSTATTATEFDLVSSYMDSPPTSGGLNGLEKYVGQQGGPGQGYGGQQGGQGYVGQQSGQGYGGQQSGQGYGGQQGYGGYGQGRFATNLEGTEDML</sequence>